<evidence type="ECO:0000313" key="2">
    <source>
        <dbReference type="EMBL" id="MBB6018561.1"/>
    </source>
</evidence>
<dbReference type="RefSeq" id="WP_139404708.1">
    <property type="nucleotide sequence ID" value="NZ_JACHEW010000034.1"/>
</dbReference>
<dbReference type="SUPFAM" id="SSF56349">
    <property type="entry name" value="DNA breaking-rejoining enzymes"/>
    <property type="match status" value="1"/>
</dbReference>
<protein>
    <submittedName>
        <fullName evidence="2">Integrase</fullName>
    </submittedName>
</protein>
<evidence type="ECO:0000256" key="1">
    <source>
        <dbReference type="ARBA" id="ARBA00023172"/>
    </source>
</evidence>
<organism evidence="3 4">
    <name type="scientific">Deinococcus radiopugnans ATCC 19172</name>
    <dbReference type="NCBI Taxonomy" id="585398"/>
    <lineage>
        <taxon>Bacteria</taxon>
        <taxon>Thermotogati</taxon>
        <taxon>Deinococcota</taxon>
        <taxon>Deinococci</taxon>
        <taxon>Deinococcales</taxon>
        <taxon>Deinococcaceae</taxon>
        <taxon>Deinococcus</taxon>
    </lineage>
</organism>
<comment type="caution">
    <text evidence="3">The sequence shown here is derived from an EMBL/GenBank/DDBJ whole genome shotgun (WGS) entry which is preliminary data.</text>
</comment>
<evidence type="ECO:0000313" key="3">
    <source>
        <dbReference type="EMBL" id="TNM67268.1"/>
    </source>
</evidence>
<dbReference type="OrthoDB" id="74123at2"/>
<reference evidence="2 5" key="2">
    <citation type="submission" date="2020-08" db="EMBL/GenBank/DDBJ databases">
        <title>Genomic Encyclopedia of Type Strains, Phase IV (KMG-IV): sequencing the most valuable type-strain genomes for metagenomic binning, comparative biology and taxonomic classification.</title>
        <authorList>
            <person name="Goeker M."/>
        </authorList>
    </citation>
    <scope>NUCLEOTIDE SEQUENCE [LARGE SCALE GENOMIC DNA]</scope>
    <source>
        <strain evidence="2 5">DSM 12027</strain>
    </source>
</reference>
<keyword evidence="1" id="KW-0233">DNA recombination</keyword>
<dbReference type="EMBL" id="JACHEW010000034">
    <property type="protein sequence ID" value="MBB6018561.1"/>
    <property type="molecule type" value="Genomic_DNA"/>
</dbReference>
<keyword evidence="5" id="KW-1185">Reference proteome</keyword>
<evidence type="ECO:0000313" key="4">
    <source>
        <dbReference type="Proteomes" id="UP000313988"/>
    </source>
</evidence>
<dbReference type="Proteomes" id="UP000313988">
    <property type="component" value="Unassembled WGS sequence"/>
</dbReference>
<dbReference type="GO" id="GO:0006310">
    <property type="term" value="P:DNA recombination"/>
    <property type="evidence" value="ECO:0007669"/>
    <property type="project" value="UniProtKB-KW"/>
</dbReference>
<sequence>MGSSQTSARERLRALCTRSGVPYRGWHAFQYEAETRLAAHASLDNAARHLGHVSRKATRVYAK</sequence>
<dbReference type="InterPro" id="IPR011010">
    <property type="entry name" value="DNA_brk_join_enz"/>
</dbReference>
<gene>
    <name evidence="3" type="ORF">FHR04_18590</name>
    <name evidence="2" type="ORF">HNQ04_003842</name>
</gene>
<name>A0A5C4XVK2_9DEIO</name>
<dbReference type="GO" id="GO:0003677">
    <property type="term" value="F:DNA binding"/>
    <property type="evidence" value="ECO:0007669"/>
    <property type="project" value="InterPro"/>
</dbReference>
<proteinExistence type="predicted"/>
<dbReference type="AlphaFoldDB" id="A0A5C4XVK2"/>
<dbReference type="GO" id="GO:0015074">
    <property type="term" value="P:DNA integration"/>
    <property type="evidence" value="ECO:0007669"/>
    <property type="project" value="InterPro"/>
</dbReference>
<dbReference type="EMBL" id="VDMO01000032">
    <property type="protein sequence ID" value="TNM67268.1"/>
    <property type="molecule type" value="Genomic_DNA"/>
</dbReference>
<accession>A0A5C4XVK2</accession>
<dbReference type="Proteomes" id="UP000629870">
    <property type="component" value="Unassembled WGS sequence"/>
</dbReference>
<evidence type="ECO:0000313" key="5">
    <source>
        <dbReference type="Proteomes" id="UP000629870"/>
    </source>
</evidence>
<dbReference type="InterPro" id="IPR013762">
    <property type="entry name" value="Integrase-like_cat_sf"/>
</dbReference>
<dbReference type="Gene3D" id="1.10.443.10">
    <property type="entry name" value="Intergrase catalytic core"/>
    <property type="match status" value="1"/>
</dbReference>
<reference evidence="3 4" key="1">
    <citation type="submission" date="2019-06" db="EMBL/GenBank/DDBJ databases">
        <title>Genome sequence of Deinococcus radiopugnans ATCC 19172.</title>
        <authorList>
            <person name="Maclea K.S."/>
            <person name="Maynard C.R."/>
        </authorList>
    </citation>
    <scope>NUCLEOTIDE SEQUENCE [LARGE SCALE GENOMIC DNA]</scope>
    <source>
        <strain evidence="3 4">ATCC 19172</strain>
    </source>
</reference>